<evidence type="ECO:0000313" key="2">
    <source>
        <dbReference type="Proteomes" id="UP000192578"/>
    </source>
</evidence>
<organism evidence="1 2">
    <name type="scientific">Hypsibius exemplaris</name>
    <name type="common">Freshwater tardigrade</name>
    <dbReference type="NCBI Taxonomy" id="2072580"/>
    <lineage>
        <taxon>Eukaryota</taxon>
        <taxon>Metazoa</taxon>
        <taxon>Ecdysozoa</taxon>
        <taxon>Tardigrada</taxon>
        <taxon>Eutardigrada</taxon>
        <taxon>Parachela</taxon>
        <taxon>Hypsibioidea</taxon>
        <taxon>Hypsibiidae</taxon>
        <taxon>Hypsibius</taxon>
    </lineage>
</organism>
<sequence length="99" mass="11026">MLKGRKPAPVTKSYIIGHNITESQFSSPSPSTRRPTTVLPEFAQLPGCKPQWCRVIAKNETTDTCYCSGDLCNADQNWSTATENSTSLKCHYESPCWLN</sequence>
<dbReference type="Proteomes" id="UP000192578">
    <property type="component" value="Unassembled WGS sequence"/>
</dbReference>
<proteinExistence type="predicted"/>
<name>A0A1W0WKJ5_HYPEX</name>
<accession>A0A1W0WKJ5</accession>
<reference evidence="2" key="1">
    <citation type="submission" date="2017-01" db="EMBL/GenBank/DDBJ databases">
        <title>Comparative genomics of anhydrobiosis in the tardigrade Hypsibius dujardini.</title>
        <authorList>
            <person name="Yoshida Y."/>
            <person name="Koutsovoulos G."/>
            <person name="Laetsch D."/>
            <person name="Stevens L."/>
            <person name="Kumar S."/>
            <person name="Horikawa D."/>
            <person name="Ishino K."/>
            <person name="Komine S."/>
            <person name="Tomita M."/>
            <person name="Blaxter M."/>
            <person name="Arakawa K."/>
        </authorList>
    </citation>
    <scope>NUCLEOTIDE SEQUENCE [LARGE SCALE GENOMIC DNA]</scope>
    <source>
        <strain evidence="2">Z151</strain>
    </source>
</reference>
<comment type="caution">
    <text evidence="1">The sequence shown here is derived from an EMBL/GenBank/DDBJ whole genome shotgun (WGS) entry which is preliminary data.</text>
</comment>
<dbReference type="EMBL" id="MTYJ01000084">
    <property type="protein sequence ID" value="OQV15716.1"/>
    <property type="molecule type" value="Genomic_DNA"/>
</dbReference>
<dbReference type="AlphaFoldDB" id="A0A1W0WKJ5"/>
<gene>
    <name evidence="1" type="ORF">BV898_10107</name>
</gene>
<protein>
    <submittedName>
        <fullName evidence="1">Uncharacterized protein</fullName>
    </submittedName>
</protein>
<evidence type="ECO:0000313" key="1">
    <source>
        <dbReference type="EMBL" id="OQV15716.1"/>
    </source>
</evidence>
<keyword evidence="2" id="KW-1185">Reference proteome</keyword>